<feature type="compositionally biased region" description="Basic and acidic residues" evidence="1">
    <location>
        <begin position="28"/>
        <end position="37"/>
    </location>
</feature>
<sequence>MTSDLDEDVEVVDYESDTPFPAWDDEYGELHQRHDTSPARALRTPSPFPEFSSAEERGVFTNDLDGAQRRQLKAAHKTALKRAHSRPVIDPRVEYGFHPTDPAVEAKEAVNRSLRVHIIGPPARMEDELATRKAIRGRFLVPQEIPLDVYRTHLRAQRGGSRVPAMRTIPVVLASGESATNDKAPFEAMGATAPEAFLTVYPIVKHQGSGRA</sequence>
<protein>
    <submittedName>
        <fullName evidence="2">Uncharacterized protein</fullName>
    </submittedName>
</protein>
<dbReference type="Proteomes" id="UP000054928">
    <property type="component" value="Unassembled WGS sequence"/>
</dbReference>
<dbReference type="OMA" id="ETQFESW"/>
<feature type="region of interest" description="Disordered" evidence="1">
    <location>
        <begin position="1"/>
        <end position="53"/>
    </location>
</feature>
<dbReference type="RefSeq" id="XP_024573424.1">
    <property type="nucleotide sequence ID" value="XM_024722338.1"/>
</dbReference>
<name>A0A0P1A9P9_PLAHL</name>
<evidence type="ECO:0000313" key="3">
    <source>
        <dbReference type="Proteomes" id="UP000054928"/>
    </source>
</evidence>
<dbReference type="OrthoDB" id="127590at2759"/>
<accession>A0A0P1A9P9</accession>
<reference evidence="3" key="1">
    <citation type="submission" date="2014-09" db="EMBL/GenBank/DDBJ databases">
        <authorList>
            <person name="Sharma Rahul"/>
            <person name="Thines Marco"/>
        </authorList>
    </citation>
    <scope>NUCLEOTIDE SEQUENCE [LARGE SCALE GENOMIC DNA]</scope>
</reference>
<dbReference type="GeneID" id="36399572"/>
<organism evidence="2 3">
    <name type="scientific">Plasmopara halstedii</name>
    <name type="common">Downy mildew of sunflower</name>
    <dbReference type="NCBI Taxonomy" id="4781"/>
    <lineage>
        <taxon>Eukaryota</taxon>
        <taxon>Sar</taxon>
        <taxon>Stramenopiles</taxon>
        <taxon>Oomycota</taxon>
        <taxon>Peronosporomycetes</taxon>
        <taxon>Peronosporales</taxon>
        <taxon>Peronosporaceae</taxon>
        <taxon>Plasmopara</taxon>
    </lineage>
</organism>
<keyword evidence="3" id="KW-1185">Reference proteome</keyword>
<dbReference type="AlphaFoldDB" id="A0A0P1A9P9"/>
<evidence type="ECO:0000256" key="1">
    <source>
        <dbReference type="SAM" id="MobiDB-lite"/>
    </source>
</evidence>
<evidence type="ECO:0000313" key="2">
    <source>
        <dbReference type="EMBL" id="CEG37055.1"/>
    </source>
</evidence>
<proteinExistence type="predicted"/>
<feature type="compositionally biased region" description="Acidic residues" evidence="1">
    <location>
        <begin position="1"/>
        <end position="16"/>
    </location>
</feature>
<dbReference type="EMBL" id="CCYD01000261">
    <property type="protein sequence ID" value="CEG37055.1"/>
    <property type="molecule type" value="Genomic_DNA"/>
</dbReference>